<evidence type="ECO:0000256" key="2">
    <source>
        <dbReference type="ARBA" id="ARBA00019705"/>
    </source>
</evidence>
<evidence type="ECO:0000256" key="15">
    <source>
        <dbReference type="PIRSR" id="PIRSR603912-52"/>
    </source>
</evidence>
<feature type="transmembrane region" description="Helical" evidence="18">
    <location>
        <begin position="1767"/>
        <end position="1791"/>
    </location>
</feature>
<dbReference type="CDD" id="cd00201">
    <property type="entry name" value="WW"/>
    <property type="match status" value="1"/>
</dbReference>
<dbReference type="Gene3D" id="1.10.418.10">
    <property type="entry name" value="Calponin-like domain"/>
    <property type="match status" value="2"/>
</dbReference>
<keyword evidence="8" id="KW-0094">Blood coagulation</keyword>
<evidence type="ECO:0000259" key="19">
    <source>
        <dbReference type="PROSITE" id="PS50018"/>
    </source>
</evidence>
<dbReference type="Proteomes" id="UP000010552">
    <property type="component" value="Unassembled WGS sequence"/>
</dbReference>
<evidence type="ECO:0000256" key="3">
    <source>
        <dbReference type="ARBA" id="ARBA00022475"/>
    </source>
</evidence>
<dbReference type="GO" id="GO:0051015">
    <property type="term" value="F:actin filament binding"/>
    <property type="evidence" value="ECO:0007669"/>
    <property type="project" value="TreeGrafter"/>
</dbReference>
<dbReference type="InterPro" id="IPR001202">
    <property type="entry name" value="WW_dom"/>
</dbReference>
<dbReference type="Pfam" id="PF03836">
    <property type="entry name" value="RasGAP_C"/>
    <property type="match status" value="1"/>
</dbReference>
<evidence type="ECO:0000256" key="5">
    <source>
        <dbReference type="ARBA" id="ARBA00022696"/>
    </source>
</evidence>
<evidence type="ECO:0000313" key="23">
    <source>
        <dbReference type="Proteomes" id="UP000010552"/>
    </source>
</evidence>
<dbReference type="Gene3D" id="1.20.1070.10">
    <property type="entry name" value="Rhodopsin 7-helix transmembrane proteins"/>
    <property type="match status" value="1"/>
</dbReference>
<dbReference type="GO" id="GO:0005096">
    <property type="term" value="F:GTPase activator activity"/>
    <property type="evidence" value="ECO:0007669"/>
    <property type="project" value="TreeGrafter"/>
</dbReference>
<dbReference type="PRINTS" id="PR01428">
    <property type="entry name" value="PROTEASEAR"/>
</dbReference>
<evidence type="ECO:0000256" key="11">
    <source>
        <dbReference type="ARBA" id="ARBA00023180"/>
    </source>
</evidence>
<dbReference type="InterPro" id="IPR000276">
    <property type="entry name" value="GPCR_Rhodpsn"/>
</dbReference>
<dbReference type="GO" id="GO:0120025">
    <property type="term" value="C:plasma membrane bounded cell projection"/>
    <property type="evidence" value="ECO:0007669"/>
    <property type="project" value="UniProtKB-ARBA"/>
</dbReference>
<keyword evidence="5" id="KW-0356">Hemostasis</keyword>
<dbReference type="FunFam" id="1.20.1070.10:FF:000040">
    <property type="entry name" value="Coagulation factor 2 (thrombin) receptor"/>
    <property type="match status" value="1"/>
</dbReference>
<dbReference type="InterPro" id="IPR000048">
    <property type="entry name" value="IQ_motif_EF-hand-BS"/>
</dbReference>
<dbReference type="GO" id="GO:0005886">
    <property type="term" value="C:plasma membrane"/>
    <property type="evidence" value="ECO:0007669"/>
    <property type="project" value="UniProtKB-SubCell"/>
</dbReference>
<dbReference type="SMART" id="SM00015">
    <property type="entry name" value="IQ"/>
    <property type="match status" value="2"/>
</dbReference>
<evidence type="ECO:0000256" key="17">
    <source>
        <dbReference type="SAM" id="Coils"/>
    </source>
</evidence>
<feature type="domain" description="WW" evidence="20">
    <location>
        <begin position="572"/>
        <end position="605"/>
    </location>
</feature>
<evidence type="ECO:0000256" key="13">
    <source>
        <dbReference type="ARBA" id="ARBA00031780"/>
    </source>
</evidence>
<dbReference type="SMART" id="SM00323">
    <property type="entry name" value="RasGAP"/>
    <property type="match status" value="1"/>
</dbReference>
<dbReference type="Pfam" id="PF00616">
    <property type="entry name" value="RasGAP"/>
    <property type="match status" value="1"/>
</dbReference>
<evidence type="ECO:0000256" key="12">
    <source>
        <dbReference type="ARBA" id="ARBA00023224"/>
    </source>
</evidence>
<evidence type="ECO:0000256" key="9">
    <source>
        <dbReference type="ARBA" id="ARBA00023136"/>
    </source>
</evidence>
<comment type="similarity">
    <text evidence="16">Belongs to the G-protein coupled receptor 1 family.</text>
</comment>
<evidence type="ECO:0000256" key="16">
    <source>
        <dbReference type="RuleBase" id="RU000688"/>
    </source>
</evidence>
<evidence type="ECO:0000256" key="6">
    <source>
        <dbReference type="ARBA" id="ARBA00022989"/>
    </source>
</evidence>
<dbReference type="EMBL" id="KB030673">
    <property type="protein sequence ID" value="ELK11447.1"/>
    <property type="molecule type" value="Genomic_DNA"/>
</dbReference>
<dbReference type="GO" id="GO:0015057">
    <property type="term" value="F:thrombin-activated receptor activity"/>
    <property type="evidence" value="ECO:0007669"/>
    <property type="project" value="InterPro"/>
</dbReference>
<dbReference type="Gene3D" id="1.10.506.10">
    <property type="entry name" value="GTPase Activation - p120gap, domain 1"/>
    <property type="match status" value="1"/>
</dbReference>
<dbReference type="InterPro" id="IPR000935">
    <property type="entry name" value="Thrmbn_rcpt"/>
</dbReference>
<evidence type="ECO:0000256" key="10">
    <source>
        <dbReference type="ARBA" id="ARBA00023170"/>
    </source>
</evidence>
<dbReference type="GO" id="GO:0005516">
    <property type="term" value="F:calmodulin binding"/>
    <property type="evidence" value="ECO:0007669"/>
    <property type="project" value="TreeGrafter"/>
</dbReference>
<dbReference type="GO" id="GO:0007596">
    <property type="term" value="P:blood coagulation"/>
    <property type="evidence" value="ECO:0007669"/>
    <property type="project" value="UniProtKB-KW"/>
</dbReference>
<dbReference type="PANTHER" id="PTHR14149">
    <property type="entry name" value="RAS GTPASE-ACTIVATING PROTEIN WITH IQ MOTIF"/>
    <property type="match status" value="1"/>
</dbReference>
<evidence type="ECO:0000259" key="20">
    <source>
        <dbReference type="PROSITE" id="PS50020"/>
    </source>
</evidence>
<keyword evidence="3" id="KW-1003">Cell membrane</keyword>
<feature type="transmembrane region" description="Helical" evidence="18">
    <location>
        <begin position="1719"/>
        <end position="1739"/>
    </location>
</feature>
<dbReference type="PROSITE" id="PS01159">
    <property type="entry name" value="WW_DOMAIN_1"/>
    <property type="match status" value="1"/>
</dbReference>
<accession>L5KJF3</accession>
<dbReference type="PROSITE" id="PS50096">
    <property type="entry name" value="IQ"/>
    <property type="match status" value="2"/>
</dbReference>
<reference evidence="23" key="1">
    <citation type="journal article" date="2013" name="Science">
        <title>Comparative analysis of bat genomes provides insight into the evolution of flight and immunity.</title>
        <authorList>
            <person name="Zhang G."/>
            <person name="Cowled C."/>
            <person name="Shi Z."/>
            <person name="Huang Z."/>
            <person name="Bishop-Lilly K.A."/>
            <person name="Fang X."/>
            <person name="Wynne J.W."/>
            <person name="Xiong Z."/>
            <person name="Baker M.L."/>
            <person name="Zhao W."/>
            <person name="Tachedjian M."/>
            <person name="Zhu Y."/>
            <person name="Zhou P."/>
            <person name="Jiang X."/>
            <person name="Ng J."/>
            <person name="Yang L."/>
            <person name="Wu L."/>
            <person name="Xiao J."/>
            <person name="Feng Y."/>
            <person name="Chen Y."/>
            <person name="Sun X."/>
            <person name="Zhang Y."/>
            <person name="Marsh G.A."/>
            <person name="Crameri G."/>
            <person name="Broder C.C."/>
            <person name="Frey K.G."/>
            <person name="Wang L.F."/>
            <person name="Wang J."/>
        </authorList>
    </citation>
    <scope>NUCLEOTIDE SEQUENCE [LARGE SCALE GENOMIC DNA]</scope>
</reference>
<feature type="domain" description="G-protein coupled receptors family 1 profile" evidence="21">
    <location>
        <begin position="1619"/>
        <end position="1871"/>
    </location>
</feature>
<dbReference type="PROSITE" id="PS50020">
    <property type="entry name" value="WW_DOMAIN_2"/>
    <property type="match status" value="1"/>
</dbReference>
<keyword evidence="7 16" id="KW-0297">G-protein coupled receptor</keyword>
<sequence>MAICTEAPALLAPLCHIPASIVDDERLSAEEMDERRRQNIAYEYLCHLEEAKRWMEVCLVEELPPTTELEEGLRNGVYLAKLAKFFAPKMVSEKKIYDVEQTRYKIFYPETTDVYDRKNIPRMIYCIHALSLYLFKLGIAPQIQDLLGKVDFTEEEISNMRKELEKYGIQMPSFSKIGGILANELSVDEAALHAAVIAINEAIEKRIAEQTIITLRNPNAVLTLVDENLAQEYQKELWEAKKGKEENARLKNNCISEEERDAYEELLTQAEIQGNINKVNRLAAVDHINAVIQEGDPENTLLALKKPEAQLPAVYPFAAAMYQNELFNLQKQNAMNYLPHEELLIAVEMLSAVALLNQALESNDLVSVQNQLRSPKIGFNNLDETYVERYANELLSIKLEALSQGQENLSWNEIQNCIDIVNIQIQEENDRIVAVGYINEAIDGGNPSKTVESLLLPTAKIKDIDPDHAQHYQDVLYHAKSQKLLDPASASKILWLDEIQHAVYEANMDKDRAKQWVTLVIDVNQCLEKENTSDILSALKSSVCNTNDIIPECADRYYNALAKTKEQKSKSVSTEGSWLKLTLKEKYHYYYNVDSQESSWVTPESCLYKESWLMGEEIEDIIKEVTANYIREKIWSASEDMLLHFQTTSSGTLLRKEYESRKSFLYEQEEHVAKIQIQSWFRMIIARRNYLSRLQYFRDHKYEIVKIQSLLRASRARDDYKTLVGSENPPLTVIRKFVYLLDQSDLDFQEELEVARLRGEVVTKIRGNQQLEKDLNLMDIKIGLLVKNRITLEDVISHRTKLNKKKSGEMQVLNNIDNQGIKSLSKERRKTLETYQQLFYLLQTNPLYLAKLIFQMPQNKSTKFMDTVIFTLYNYASNQREEYLLLKLFKTALEEEIKSKVDQVQDIVTGNPTVIKMVVNFNRGARGQNTLRQLLAPVVKEIIDDKSLIINTNPVEVYKAWVNQLETQTGEASNLPYDVTTEQALTYPEVQNKLEASTENLRRVTDKVLNSIISSLDLLPYGLRYIAKVLKNSIHEKFPDATEDELLKIVGNLLYYRYMNPTIVAPDGFDIIDMTAGGQINSDQRRNLGSVAKVLQHAASNKLFEGENEHLSSTNNYLSETYQKFRKYFKEACNVPEPEEKFNMDKYTDVVTVSKPVIYISIEEIISTHSLLLEHREAIAPEKHDLLNELLELLGEVPNVESFLGEGAIDPNDPNKANTLSQLSKTEISLSLTSKYDLGDGETIDSQSLMIKTKKLIIDVIRNQPGSTLTEILETPATTQQETDHATDMVSRAIKDSKTPEEMKHSQSMVEDAQLPLEQKKRKIQRNLRTLEQMGLVSSKNKYQDILNEIAKDIRNQRVYRKLRKAELAKLQQTLKALNEKAAFYEEQINYYDTYIKTCLDNLKIKNSRRSIKLDGKGEPKGTRRAKPVKYSAAKLHEKGVLLGIDDLQTNQFKNVLFDITSTEDVGIFDVKSKFLGVEMEKVQLNIQDLLEMQYEGVAVMKMFDKVKVNVNLLIYCRTRNSMESEVCLQISWILHRLDWEMNPNPSDRFEALPLEDYEEKNQSGFIEDRLSSINQSGLLQKPPPAFISKDASGYLTSAWLTLFIPSIYTGVFVVSLPLNIMAIVVFILKMKIKKPAVVYMLHLATADVLFVSVLPFKISYYFSGSDWKFGSEMCRFVTAAFYCNMYASIMLMTVISIDRFLAVVYPIQSLSWRTLGRASIICVAIWAMAISGVVPLLLKEQTTQVPGLNITTCHDVLNETLLEGYYAYYFSAFSAVFFFVPLIISTVCYVSIIQCLSSSAVANRSKKSRALFLSAAVFCIFIICFGPTNVLLILHYAFLSHNPSTEAAYFAYLLCVCVSSISCCIDPLIYYYASSECQRYLYSILCCKESSDPSSYNSSGQLMASKMDTCSSNLNNSIYKKLLT</sequence>
<dbReference type="FunCoup" id="L5KJF3">
    <property type="interactions" value="664"/>
</dbReference>
<dbReference type="Gene3D" id="1.20.5.190">
    <property type="match status" value="1"/>
</dbReference>
<feature type="domain" description="Ras-GAP" evidence="19">
    <location>
        <begin position="867"/>
        <end position="1100"/>
    </location>
</feature>
<evidence type="ECO:0000256" key="1">
    <source>
        <dbReference type="ARBA" id="ARBA00004651"/>
    </source>
</evidence>
<dbReference type="InterPro" id="IPR001936">
    <property type="entry name" value="RasGAP_dom"/>
</dbReference>
<comment type="subcellular location">
    <subcellularLocation>
        <location evidence="1">Cell membrane</location>
        <topology evidence="1">Multi-pass membrane protein</topology>
    </subcellularLocation>
</comment>
<keyword evidence="10 16" id="KW-0675">Receptor</keyword>
<dbReference type="SUPFAM" id="SSF47576">
    <property type="entry name" value="Calponin-homology domain, CH-domain"/>
    <property type="match status" value="1"/>
</dbReference>
<dbReference type="STRING" id="9402.L5KJF3"/>
<dbReference type="Pfam" id="PF00612">
    <property type="entry name" value="IQ"/>
    <property type="match status" value="1"/>
</dbReference>
<feature type="transmembrane region" description="Helical" evidence="18">
    <location>
        <begin position="1812"/>
        <end position="1838"/>
    </location>
</feature>
<keyword evidence="12 16" id="KW-0807">Transducer</keyword>
<dbReference type="PROSITE" id="PS50018">
    <property type="entry name" value="RAS_GTPASE_ACTIV_2"/>
    <property type="match status" value="1"/>
</dbReference>
<keyword evidence="23" id="KW-1185">Reference proteome</keyword>
<dbReference type="PROSITE" id="PS50262">
    <property type="entry name" value="G_PROTEIN_RECEP_F1_2"/>
    <property type="match status" value="1"/>
</dbReference>
<dbReference type="SUPFAM" id="SSF48350">
    <property type="entry name" value="GTPase activation domain, GAP"/>
    <property type="match status" value="1"/>
</dbReference>
<evidence type="ECO:0000256" key="8">
    <source>
        <dbReference type="ARBA" id="ARBA00023084"/>
    </source>
</evidence>
<dbReference type="eggNOG" id="KOG2128">
    <property type="taxonomic scope" value="Eukaryota"/>
</dbReference>
<dbReference type="InterPro" id="IPR000593">
    <property type="entry name" value="RasGAP_C"/>
</dbReference>
<dbReference type="GO" id="GO:1903479">
    <property type="term" value="P:mitotic actomyosin contractile ring assembly actin filament organization"/>
    <property type="evidence" value="ECO:0007669"/>
    <property type="project" value="TreeGrafter"/>
</dbReference>
<evidence type="ECO:0000256" key="18">
    <source>
        <dbReference type="SAM" id="Phobius"/>
    </source>
</evidence>
<keyword evidence="4 16" id="KW-0812">Transmembrane</keyword>
<feature type="coiled-coil region" evidence="17">
    <location>
        <begin position="1361"/>
        <end position="1388"/>
    </location>
</feature>
<dbReference type="Pfam" id="PF00307">
    <property type="entry name" value="CH"/>
    <property type="match status" value="1"/>
</dbReference>
<dbReference type="InterPro" id="IPR001715">
    <property type="entry name" value="CH_dom"/>
</dbReference>
<dbReference type="InterPro" id="IPR008936">
    <property type="entry name" value="Rho_GTPase_activation_prot"/>
</dbReference>
<feature type="transmembrane region" description="Helical" evidence="18">
    <location>
        <begin position="1850"/>
        <end position="1874"/>
    </location>
</feature>
<evidence type="ECO:0000259" key="21">
    <source>
        <dbReference type="PROSITE" id="PS50262"/>
    </source>
</evidence>
<dbReference type="InterPro" id="IPR017452">
    <property type="entry name" value="GPCR_Rhodpsn_7TM"/>
</dbReference>
<feature type="coiled-coil region" evidence="17">
    <location>
        <begin position="143"/>
        <end position="170"/>
    </location>
</feature>
<comment type="function">
    <text evidence="14">High affinity receptor that binds the activated thrombin, leading to calcium release from intracellular stores. The thrombin-activated receptor signaling pathway is mediated through PTX-insensitive G proteins, activation of phospholipase C resulting in the production of 1D-myo-inositol 1,4,5-trisphosphate (InsP3) which binds to InsP3 receptors causing calcium release from the stores. In astrocytes, the calcium released into the cytosol allows the Ca(2+)-dependent release of L-glutamate into the synaptic cleft through BEST1, that targets the neuronal postsynaptic GRIN2A/NMDAR receptor resulting in the synaptic plasticity regulation. May play a role in platelets activation and in vascular development. Mediates up-regulation of pro-inflammatory cytokines, such as MCP-1/CCL2 and IL6, triggered by coagulation factor Xa (F10) in cardiac fibroblasts and umbilical vein endothelial cells.</text>
</comment>
<dbReference type="Pfam" id="PF00001">
    <property type="entry name" value="7tm_1"/>
    <property type="match status" value="1"/>
</dbReference>
<dbReference type="CDD" id="cd15369">
    <property type="entry name" value="7tmA_PAR1"/>
    <property type="match status" value="1"/>
</dbReference>
<keyword evidence="9 18" id="KW-0472">Membrane</keyword>
<dbReference type="InterPro" id="IPR036872">
    <property type="entry name" value="CH_dom_sf"/>
</dbReference>
<dbReference type="SUPFAM" id="SSF81321">
    <property type="entry name" value="Family A G protein-coupled receptor-like"/>
    <property type="match status" value="1"/>
</dbReference>
<evidence type="ECO:0000256" key="7">
    <source>
        <dbReference type="ARBA" id="ARBA00023040"/>
    </source>
</evidence>
<name>L5KJF3_PTEAL</name>
<dbReference type="PRINTS" id="PR00237">
    <property type="entry name" value="GPCRRHODOPSN"/>
</dbReference>
<dbReference type="GO" id="GO:0005938">
    <property type="term" value="C:cell cortex"/>
    <property type="evidence" value="ECO:0007669"/>
    <property type="project" value="TreeGrafter"/>
</dbReference>
<keyword evidence="6 18" id="KW-1133">Transmembrane helix</keyword>
<dbReference type="PROSITE" id="PS00237">
    <property type="entry name" value="G_PROTEIN_RECEP_F1_1"/>
    <property type="match status" value="1"/>
</dbReference>
<evidence type="ECO:0000313" key="22">
    <source>
        <dbReference type="EMBL" id="ELK11447.1"/>
    </source>
</evidence>
<dbReference type="InParanoid" id="L5KJF3"/>
<dbReference type="PANTHER" id="PTHR14149:SF12">
    <property type="entry name" value="RAS GTPASE-ACTIVATING-LIKE PROTEIN IQGAP2"/>
    <property type="match status" value="1"/>
</dbReference>
<keyword evidence="11" id="KW-0325">Glycoprotein</keyword>
<keyword evidence="17" id="KW-0175">Coiled coil</keyword>
<organism evidence="22 23">
    <name type="scientific">Pteropus alecto</name>
    <name type="common">Black flying fox</name>
    <dbReference type="NCBI Taxonomy" id="9402"/>
    <lineage>
        <taxon>Eukaryota</taxon>
        <taxon>Metazoa</taxon>
        <taxon>Chordata</taxon>
        <taxon>Craniata</taxon>
        <taxon>Vertebrata</taxon>
        <taxon>Euteleostomi</taxon>
        <taxon>Mammalia</taxon>
        <taxon>Eutheria</taxon>
        <taxon>Laurasiatheria</taxon>
        <taxon>Chiroptera</taxon>
        <taxon>Yinpterochiroptera</taxon>
        <taxon>Pteropodoidea</taxon>
        <taxon>Pteropodidae</taxon>
        <taxon>Pteropodinae</taxon>
        <taxon>Pteropus</taxon>
    </lineage>
</organism>
<protein>
    <recommendedName>
        <fullName evidence="2">Proteinase-activated receptor 1</fullName>
    </recommendedName>
    <alternativeName>
        <fullName evidence="13">Thrombin receptor</fullName>
    </alternativeName>
</protein>
<feature type="disulfide bond" evidence="15">
    <location>
        <begin position="1675"/>
        <end position="1754"/>
    </location>
</feature>
<dbReference type="PRINTS" id="PR00908">
    <property type="entry name" value="THROMBINR"/>
</dbReference>
<gene>
    <name evidence="22" type="ORF">PAL_GLEAN10024903</name>
</gene>
<dbReference type="InterPro" id="IPR003912">
    <property type="entry name" value="Protea_act_rcpt"/>
</dbReference>
<feature type="transmembrane region" description="Helical" evidence="18">
    <location>
        <begin position="1608"/>
        <end position="1629"/>
    </location>
</feature>
<proteinExistence type="inferred from homology"/>
<feature type="transmembrane region" description="Helical" evidence="18">
    <location>
        <begin position="1638"/>
        <end position="1657"/>
    </location>
</feature>
<evidence type="ECO:0000256" key="14">
    <source>
        <dbReference type="ARBA" id="ARBA00049630"/>
    </source>
</evidence>
<dbReference type="SUPFAM" id="SSF143885">
    <property type="entry name" value="RGC domain-like"/>
    <property type="match status" value="1"/>
</dbReference>
<evidence type="ECO:0000256" key="4">
    <source>
        <dbReference type="ARBA" id="ARBA00022692"/>
    </source>
</evidence>
<dbReference type="FunFam" id="1.10.506.10:FF:000004">
    <property type="entry name" value="IQ motif containing GTPase activating protein 1"/>
    <property type="match status" value="1"/>
</dbReference>
<feature type="transmembrane region" description="Helical" evidence="18">
    <location>
        <begin position="1677"/>
        <end position="1698"/>
    </location>
</feature>
<keyword evidence="15" id="KW-1015">Disulfide bond</keyword>